<dbReference type="InterPro" id="IPR001110">
    <property type="entry name" value="UPF0012_CS"/>
</dbReference>
<dbReference type="PROSITE" id="PS50263">
    <property type="entry name" value="CN_HYDROLASE"/>
    <property type="match status" value="1"/>
</dbReference>
<dbReference type="PROSITE" id="PS01227">
    <property type="entry name" value="UPF0012"/>
    <property type="match status" value="1"/>
</dbReference>
<proteinExistence type="predicted"/>
<protein>
    <recommendedName>
        <fullName evidence="2">CN hydrolase domain-containing protein</fullName>
    </recommendedName>
</protein>
<dbReference type="GO" id="GO:0016811">
    <property type="term" value="F:hydrolase activity, acting on carbon-nitrogen (but not peptide) bonds, in linear amides"/>
    <property type="evidence" value="ECO:0007669"/>
    <property type="project" value="InterPro"/>
</dbReference>
<dbReference type="Gene3D" id="3.60.110.10">
    <property type="entry name" value="Carbon-nitrogen hydrolase"/>
    <property type="match status" value="1"/>
</dbReference>
<gene>
    <name evidence="3" type="ORF">METZ01_LOCUS66994</name>
</gene>
<dbReference type="PANTHER" id="PTHR23088:SF27">
    <property type="entry name" value="DEAMINATED GLUTATHIONE AMIDASE"/>
    <property type="match status" value="1"/>
</dbReference>
<sequence length="270" mass="29971">MKVAAIQMNSSDSVSDNLNLLDSLLAVACQQDNSLVLLPENFAFMGHPKQLVQEVMEDFNDGPIQSYVADKAKEYGLWVVAGSIPIKNHDQSKSRARCIIVDASGALVSYYDKIHLFDVVVNGKTYNESSYIEPGSTPKSVQTPWFKLGLSICYDVRFPELYRSKTYQDSDLIVVPAAFTVETGKAHWQTLLSSRAIENLCYVMASAQWGKHYGKRTTYGHSMIVDPWGEIKDVLPTGNGVVSTEINLELIAETRATFPALSHRKIETNG</sequence>
<evidence type="ECO:0000259" key="2">
    <source>
        <dbReference type="PROSITE" id="PS50263"/>
    </source>
</evidence>
<dbReference type="Pfam" id="PF00795">
    <property type="entry name" value="CN_hydrolase"/>
    <property type="match status" value="1"/>
</dbReference>
<dbReference type="InterPro" id="IPR036526">
    <property type="entry name" value="C-N_Hydrolase_sf"/>
</dbReference>
<evidence type="ECO:0000313" key="3">
    <source>
        <dbReference type="EMBL" id="SVA14140.1"/>
    </source>
</evidence>
<dbReference type="SUPFAM" id="SSF56317">
    <property type="entry name" value="Carbon-nitrogen hydrolase"/>
    <property type="match status" value="1"/>
</dbReference>
<organism evidence="3">
    <name type="scientific">marine metagenome</name>
    <dbReference type="NCBI Taxonomy" id="408172"/>
    <lineage>
        <taxon>unclassified sequences</taxon>
        <taxon>metagenomes</taxon>
        <taxon>ecological metagenomes</taxon>
    </lineage>
</organism>
<dbReference type="InterPro" id="IPR045254">
    <property type="entry name" value="Nit1/2_C-N_Hydrolase"/>
</dbReference>
<dbReference type="CDD" id="cd07572">
    <property type="entry name" value="nit"/>
    <property type="match status" value="1"/>
</dbReference>
<reference evidence="3" key="1">
    <citation type="submission" date="2018-05" db="EMBL/GenBank/DDBJ databases">
        <authorList>
            <person name="Lanie J.A."/>
            <person name="Ng W.-L."/>
            <person name="Kazmierczak K.M."/>
            <person name="Andrzejewski T.M."/>
            <person name="Davidsen T.M."/>
            <person name="Wayne K.J."/>
            <person name="Tettelin H."/>
            <person name="Glass J.I."/>
            <person name="Rusch D."/>
            <person name="Podicherti R."/>
            <person name="Tsui H.-C.T."/>
            <person name="Winkler M.E."/>
        </authorList>
    </citation>
    <scope>NUCLEOTIDE SEQUENCE</scope>
</reference>
<dbReference type="InterPro" id="IPR003010">
    <property type="entry name" value="C-N_Hydrolase"/>
</dbReference>
<dbReference type="PANTHER" id="PTHR23088">
    <property type="entry name" value="NITRILASE-RELATED"/>
    <property type="match status" value="1"/>
</dbReference>
<name>A0A381TDF9_9ZZZZ</name>
<accession>A0A381TDF9</accession>
<keyword evidence="1" id="KW-0378">Hydrolase</keyword>
<dbReference type="AlphaFoldDB" id="A0A381TDF9"/>
<evidence type="ECO:0000256" key="1">
    <source>
        <dbReference type="ARBA" id="ARBA00022801"/>
    </source>
</evidence>
<dbReference type="EMBL" id="UINC01004414">
    <property type="protein sequence ID" value="SVA14140.1"/>
    <property type="molecule type" value="Genomic_DNA"/>
</dbReference>
<feature type="domain" description="CN hydrolase" evidence="2">
    <location>
        <begin position="1"/>
        <end position="248"/>
    </location>
</feature>